<protein>
    <recommendedName>
        <fullName evidence="12">ATP synthase complex subunit 8</fullName>
    </recommendedName>
</protein>
<sequence>MPQLLYKLWLNFFTLTWLVLPSMVAPLVLSHTTSNEPSILEQPTLKSSYWAWPWR</sequence>
<keyword evidence="7" id="KW-1133">Transmembrane helix</keyword>
<dbReference type="GO" id="GO:0015986">
    <property type="term" value="P:proton motive force-driven ATP synthesis"/>
    <property type="evidence" value="ECO:0007669"/>
    <property type="project" value="InterPro"/>
</dbReference>
<evidence type="ECO:0000256" key="4">
    <source>
        <dbReference type="ARBA" id="ARBA00022547"/>
    </source>
</evidence>
<keyword evidence="11" id="KW-0066">ATP synthesis</keyword>
<organism evidence="13">
    <name type="scientific">Tomicodon cryptus</name>
    <dbReference type="NCBI Taxonomy" id="2912956"/>
    <lineage>
        <taxon>Eukaryota</taxon>
        <taxon>Metazoa</taxon>
        <taxon>Chordata</taxon>
        <taxon>Craniata</taxon>
        <taxon>Vertebrata</taxon>
        <taxon>Euteleostomi</taxon>
        <taxon>Actinopterygii</taxon>
        <taxon>Neopterygii</taxon>
        <taxon>Teleostei</taxon>
        <taxon>Neoteleostei</taxon>
        <taxon>Acanthomorphata</taxon>
        <taxon>Ovalentaria</taxon>
        <taxon>Blenniimorphae</taxon>
        <taxon>Blenniiformes</taxon>
        <taxon>Gobiesocoidei</taxon>
        <taxon>Gobiesocidae</taxon>
        <taxon>Gobiesocinae</taxon>
        <taxon>Tomicodon</taxon>
    </lineage>
</organism>
<keyword evidence="4 12" id="KW-0138">CF(0)</keyword>
<accession>A0AA51ZUF3</accession>
<evidence type="ECO:0000256" key="1">
    <source>
        <dbReference type="ARBA" id="ARBA00004304"/>
    </source>
</evidence>
<geneLocation type="mitochondrion" evidence="13"/>
<dbReference type="GO" id="GO:0031966">
    <property type="term" value="C:mitochondrial membrane"/>
    <property type="evidence" value="ECO:0007669"/>
    <property type="project" value="UniProtKB-SubCell"/>
</dbReference>
<dbReference type="GO" id="GO:0045259">
    <property type="term" value="C:proton-transporting ATP synthase complex"/>
    <property type="evidence" value="ECO:0007669"/>
    <property type="project" value="UniProtKB-KW"/>
</dbReference>
<dbReference type="GeneID" id="84891402"/>
<keyword evidence="8 12" id="KW-0406">Ion transport</keyword>
<keyword evidence="3 12" id="KW-0813">Transport</keyword>
<dbReference type="EMBL" id="OR546215">
    <property type="protein sequence ID" value="WMY90465.1"/>
    <property type="molecule type" value="Genomic_DNA"/>
</dbReference>
<name>A0AA51ZUF3_9TELE</name>
<keyword evidence="9 12" id="KW-0496">Mitochondrion</keyword>
<dbReference type="CTD" id="4509"/>
<dbReference type="GO" id="GO:0015078">
    <property type="term" value="F:proton transmembrane transporter activity"/>
    <property type="evidence" value="ECO:0007669"/>
    <property type="project" value="InterPro"/>
</dbReference>
<keyword evidence="5 12" id="KW-0812">Transmembrane</keyword>
<keyword evidence="10" id="KW-0472">Membrane</keyword>
<evidence type="ECO:0000256" key="6">
    <source>
        <dbReference type="ARBA" id="ARBA00022781"/>
    </source>
</evidence>
<dbReference type="AlphaFoldDB" id="A0AA51ZUF3"/>
<dbReference type="RefSeq" id="YP_010957177.1">
    <property type="nucleotide sequence ID" value="NC_083053.1"/>
</dbReference>
<evidence type="ECO:0000256" key="5">
    <source>
        <dbReference type="ARBA" id="ARBA00022692"/>
    </source>
</evidence>
<evidence type="ECO:0000256" key="2">
    <source>
        <dbReference type="ARBA" id="ARBA00008892"/>
    </source>
</evidence>
<comment type="similarity">
    <text evidence="2 12">Belongs to the ATPase protein 8 family.</text>
</comment>
<gene>
    <name evidence="13" type="primary">ATP8</name>
</gene>
<evidence type="ECO:0000256" key="10">
    <source>
        <dbReference type="ARBA" id="ARBA00023136"/>
    </source>
</evidence>
<evidence type="ECO:0000313" key="13">
    <source>
        <dbReference type="EMBL" id="WMY90465.1"/>
    </source>
</evidence>
<dbReference type="Pfam" id="PF00895">
    <property type="entry name" value="ATP-synt_8"/>
    <property type="match status" value="1"/>
</dbReference>
<reference evidence="13" key="1">
    <citation type="submission" date="2023-09" db="EMBL/GenBank/DDBJ databases">
        <title>Mitochondrial Genomes of Fishes Derived by Genome Skimming.</title>
        <authorList>
            <person name="Bemis K."/>
            <person name="Collins A."/>
            <person name="Craine J.M."/>
            <person name="Hoban M."/>
            <person name="Leopold D.R."/>
            <person name="Meyer C."/>
            <person name="Murphy K.R."/>
            <person name="Pitassy D.E."/>
            <person name="Whitney J."/>
        </authorList>
    </citation>
    <scope>NUCLEOTIDE SEQUENCE</scope>
</reference>
<evidence type="ECO:0000256" key="7">
    <source>
        <dbReference type="ARBA" id="ARBA00022989"/>
    </source>
</evidence>
<dbReference type="InterPro" id="IPR001421">
    <property type="entry name" value="ATP8_metazoa"/>
</dbReference>
<evidence type="ECO:0000256" key="3">
    <source>
        <dbReference type="ARBA" id="ARBA00022448"/>
    </source>
</evidence>
<evidence type="ECO:0000256" key="8">
    <source>
        <dbReference type="ARBA" id="ARBA00023065"/>
    </source>
</evidence>
<evidence type="ECO:0000256" key="9">
    <source>
        <dbReference type="ARBA" id="ARBA00023128"/>
    </source>
</evidence>
<comment type="subcellular location">
    <subcellularLocation>
        <location evidence="1 12">Mitochondrion membrane</location>
        <topology evidence="1 12">Single-pass membrane protein</topology>
    </subcellularLocation>
</comment>
<evidence type="ECO:0000256" key="12">
    <source>
        <dbReference type="RuleBase" id="RU003661"/>
    </source>
</evidence>
<evidence type="ECO:0000256" key="11">
    <source>
        <dbReference type="ARBA" id="ARBA00023310"/>
    </source>
</evidence>
<keyword evidence="6 12" id="KW-0375">Hydrogen ion transport</keyword>
<proteinExistence type="inferred from homology"/>